<keyword evidence="2 3" id="KW-0040">ANK repeat</keyword>
<sequence>MSKLWKSGMLQSAIRDGKLLAVRLLLEAGAEVNQEARQTPLHAATFKKDTRFAEILIQHGAHMEAQNHDKLTPLQQAVMNGFVEVTRLLLSNGANANVVCMGDPTEVFMRLQNRGSIRRDPYAAAKTPLMLACGLSPNESDPDLPVRMVQLLLEYGADPNVEGNIGENMTAFHCAARARNPTILELLFDADTNVGGRGKGLEEAGKMRVYQLLFKSSDVPMASFDLRGHCIPGRRAKCFHILMNKRCGNETMLWTAANLENWAFVEELLICGADSEALILQSAAEKGCESVVKLLIDSGNCASILNEQVQTPLHLAAKNGHTSVVKVLIDYGAGLDVTDKLQNTPLHLAAYTGYQGIVGLLLSCGADPDAANHQGWRPLHAAAWRGHTEAAQLLLQAGADVGAATLRFFEAFEIGFFRHQDVAWAGTPLHLAAMAGSVEMVRLILQEKVDVNARTNSFDNEDEKGQPTNTPKLGPTALHIALGTQSCRGRKWYELDGRWPVFSPFERGASVELDKGRSEIASLLIERGANVDGVANHLQLKDVAKFEGFPQLWDKLRVGITVTD</sequence>
<dbReference type="InterPro" id="IPR002110">
    <property type="entry name" value="Ankyrin_rpt"/>
</dbReference>
<feature type="repeat" description="ANK" evidence="3">
    <location>
        <begin position="36"/>
        <end position="68"/>
    </location>
</feature>
<evidence type="ECO:0000313" key="4">
    <source>
        <dbReference type="EMBL" id="KAF3798516.1"/>
    </source>
</evidence>
<dbReference type="AlphaFoldDB" id="A0A8H4FE56"/>
<evidence type="ECO:0000256" key="3">
    <source>
        <dbReference type="PROSITE-ProRule" id="PRU00023"/>
    </source>
</evidence>
<comment type="caution">
    <text evidence="4">The sequence shown here is derived from an EMBL/GenBank/DDBJ whole genome shotgun (WGS) entry which is preliminary data.</text>
</comment>
<dbReference type="SUPFAM" id="SSF48403">
    <property type="entry name" value="Ankyrin repeat"/>
    <property type="match status" value="2"/>
</dbReference>
<reference evidence="4" key="2">
    <citation type="submission" date="2020-03" db="EMBL/GenBank/DDBJ databases">
        <authorList>
            <person name="Fu F.-F."/>
            <person name="Chen J."/>
        </authorList>
    </citation>
    <scope>NUCLEOTIDE SEQUENCE</scope>
    <source>
        <strain evidence="4">Lc1</strain>
    </source>
</reference>
<organism evidence="4 5">
    <name type="scientific">Colletotrichum gloeosporioides</name>
    <name type="common">Anthracnose fungus</name>
    <name type="synonym">Glomerella cingulata</name>
    <dbReference type="NCBI Taxonomy" id="474922"/>
    <lineage>
        <taxon>Eukaryota</taxon>
        <taxon>Fungi</taxon>
        <taxon>Dikarya</taxon>
        <taxon>Ascomycota</taxon>
        <taxon>Pezizomycotina</taxon>
        <taxon>Sordariomycetes</taxon>
        <taxon>Hypocreomycetidae</taxon>
        <taxon>Glomerellales</taxon>
        <taxon>Glomerellaceae</taxon>
        <taxon>Colletotrichum</taxon>
        <taxon>Colletotrichum gloeosporioides species complex</taxon>
    </lineage>
</organism>
<keyword evidence="5" id="KW-1185">Reference proteome</keyword>
<dbReference type="PANTHER" id="PTHR24123:SF33">
    <property type="entry name" value="PROTEIN HOS4"/>
    <property type="match status" value="1"/>
</dbReference>
<feature type="repeat" description="ANK" evidence="3">
    <location>
        <begin position="308"/>
        <end position="340"/>
    </location>
</feature>
<proteinExistence type="predicted"/>
<feature type="repeat" description="ANK" evidence="3">
    <location>
        <begin position="124"/>
        <end position="164"/>
    </location>
</feature>
<feature type="repeat" description="ANK" evidence="3">
    <location>
        <begin position="341"/>
        <end position="373"/>
    </location>
</feature>
<dbReference type="InterPro" id="IPR036770">
    <property type="entry name" value="Ankyrin_rpt-contain_sf"/>
</dbReference>
<dbReference type="InterPro" id="IPR051165">
    <property type="entry name" value="Multifunctional_ANK_Repeat"/>
</dbReference>
<dbReference type="PROSITE" id="PS50088">
    <property type="entry name" value="ANK_REPEAT"/>
    <property type="match status" value="7"/>
</dbReference>
<dbReference type="Pfam" id="PF13637">
    <property type="entry name" value="Ank_4"/>
    <property type="match status" value="1"/>
</dbReference>
<evidence type="ECO:0000256" key="1">
    <source>
        <dbReference type="ARBA" id="ARBA00022737"/>
    </source>
</evidence>
<dbReference type="PROSITE" id="PS50297">
    <property type="entry name" value="ANK_REP_REGION"/>
    <property type="match status" value="6"/>
</dbReference>
<dbReference type="Proteomes" id="UP000613401">
    <property type="component" value="Unassembled WGS sequence"/>
</dbReference>
<gene>
    <name evidence="4" type="ORF">GCG54_00013257</name>
</gene>
<dbReference type="SMART" id="SM00248">
    <property type="entry name" value="ANK"/>
    <property type="match status" value="11"/>
</dbReference>
<dbReference type="GeneID" id="69020373"/>
<dbReference type="PRINTS" id="PR01415">
    <property type="entry name" value="ANKYRIN"/>
</dbReference>
<feature type="repeat" description="ANK" evidence="3">
    <location>
        <begin position="424"/>
        <end position="456"/>
    </location>
</feature>
<feature type="repeat" description="ANK" evidence="3">
    <location>
        <begin position="374"/>
        <end position="406"/>
    </location>
</feature>
<dbReference type="EMBL" id="WVTB01000095">
    <property type="protein sequence ID" value="KAF3798516.1"/>
    <property type="molecule type" value="Genomic_DNA"/>
</dbReference>
<evidence type="ECO:0000256" key="2">
    <source>
        <dbReference type="ARBA" id="ARBA00023043"/>
    </source>
</evidence>
<protein>
    <submittedName>
        <fullName evidence="4">Uncharacterized protein</fullName>
    </submittedName>
</protein>
<dbReference type="Pfam" id="PF00023">
    <property type="entry name" value="Ank"/>
    <property type="match status" value="2"/>
</dbReference>
<keyword evidence="1" id="KW-0677">Repeat</keyword>
<evidence type="ECO:0000313" key="5">
    <source>
        <dbReference type="Proteomes" id="UP000613401"/>
    </source>
</evidence>
<feature type="repeat" description="ANK" evidence="3">
    <location>
        <begin position="69"/>
        <end position="101"/>
    </location>
</feature>
<dbReference type="Pfam" id="PF12796">
    <property type="entry name" value="Ank_2"/>
    <property type="match status" value="2"/>
</dbReference>
<dbReference type="PANTHER" id="PTHR24123">
    <property type="entry name" value="ANKYRIN REPEAT-CONTAINING"/>
    <property type="match status" value="1"/>
</dbReference>
<accession>A0A8H4FE56</accession>
<reference evidence="4" key="1">
    <citation type="journal article" date="2020" name="Phytopathology">
        <title>Genome sequence and comparative analysis of Colletotrichum gloeosporioides isolated from Liriodendron leaves.</title>
        <authorList>
            <person name="Fu F.F."/>
            <person name="Hao Z."/>
            <person name="Wang P."/>
            <person name="Lu Y."/>
            <person name="Xue L.J."/>
            <person name="Wei G."/>
            <person name="Tian Y."/>
            <person name="Baishi H."/>
            <person name="Xu H."/>
            <person name="Shi J."/>
            <person name="Cheng T."/>
            <person name="Wang G."/>
            <person name="Yi Y."/>
            <person name="Chen J."/>
        </authorList>
    </citation>
    <scope>NUCLEOTIDE SEQUENCE</scope>
    <source>
        <strain evidence="4">Lc1</strain>
    </source>
</reference>
<name>A0A8H4FE56_COLGL</name>
<dbReference type="RefSeq" id="XP_045257676.1">
    <property type="nucleotide sequence ID" value="XM_045413115.1"/>
</dbReference>
<dbReference type="Gene3D" id="1.25.40.20">
    <property type="entry name" value="Ankyrin repeat-containing domain"/>
    <property type="match status" value="4"/>
</dbReference>